<feature type="compositionally biased region" description="Acidic residues" evidence="1">
    <location>
        <begin position="56"/>
        <end position="68"/>
    </location>
</feature>
<feature type="region of interest" description="Disordered" evidence="1">
    <location>
        <begin position="43"/>
        <end position="99"/>
    </location>
</feature>
<evidence type="ECO:0000313" key="2">
    <source>
        <dbReference type="EMBL" id="PLW44814.1"/>
    </source>
</evidence>
<sequence>MARLARSNPFKRETPWEKRRRLQLAARNSQGRAILDLLLEGSYWPPTIPDRPQQETSDDGGEWEDTNDQEGHSDKTSLDAGTPYLGMLPLLSTSPNGSF</sequence>
<evidence type="ECO:0000313" key="3">
    <source>
        <dbReference type="Proteomes" id="UP000235392"/>
    </source>
</evidence>
<evidence type="ECO:0000256" key="1">
    <source>
        <dbReference type="SAM" id="MobiDB-lite"/>
    </source>
</evidence>
<accession>A0A2N5V497</accession>
<comment type="caution">
    <text evidence="2">The sequence shown here is derived from an EMBL/GenBank/DDBJ whole genome shotgun (WGS) entry which is preliminary data.</text>
</comment>
<protein>
    <submittedName>
        <fullName evidence="2">Uncharacterized protein</fullName>
    </submittedName>
</protein>
<dbReference type="Proteomes" id="UP000235392">
    <property type="component" value="Unassembled WGS sequence"/>
</dbReference>
<dbReference type="AlphaFoldDB" id="A0A2N5V497"/>
<name>A0A2N5V497_9BASI</name>
<organism evidence="2 3">
    <name type="scientific">Puccinia coronata f. sp. avenae</name>
    <dbReference type="NCBI Taxonomy" id="200324"/>
    <lineage>
        <taxon>Eukaryota</taxon>
        <taxon>Fungi</taxon>
        <taxon>Dikarya</taxon>
        <taxon>Basidiomycota</taxon>
        <taxon>Pucciniomycotina</taxon>
        <taxon>Pucciniomycetes</taxon>
        <taxon>Pucciniales</taxon>
        <taxon>Pucciniaceae</taxon>
        <taxon>Puccinia</taxon>
    </lineage>
</organism>
<reference evidence="2 3" key="1">
    <citation type="submission" date="2017-11" db="EMBL/GenBank/DDBJ databases">
        <title>De novo assembly and phasing of dikaryotic genomes from two isolates of Puccinia coronata f. sp. avenae, the causal agent of oat crown rust.</title>
        <authorList>
            <person name="Miller M.E."/>
            <person name="Zhang Y."/>
            <person name="Omidvar V."/>
            <person name="Sperschneider J."/>
            <person name="Schwessinger B."/>
            <person name="Raley C."/>
            <person name="Palmer J.M."/>
            <person name="Garnica D."/>
            <person name="Upadhyaya N."/>
            <person name="Rathjen J."/>
            <person name="Taylor J.M."/>
            <person name="Park R.F."/>
            <person name="Dodds P.N."/>
            <person name="Hirsch C.D."/>
            <person name="Kianian S.F."/>
            <person name="Figueroa M."/>
        </authorList>
    </citation>
    <scope>NUCLEOTIDE SEQUENCE [LARGE SCALE GENOMIC DNA]</scope>
    <source>
        <strain evidence="2">12SD80</strain>
    </source>
</reference>
<gene>
    <name evidence="2" type="ORF">PCASD_07154</name>
</gene>
<dbReference type="EMBL" id="PGCI01000054">
    <property type="protein sequence ID" value="PLW44814.1"/>
    <property type="molecule type" value="Genomic_DNA"/>
</dbReference>
<proteinExistence type="predicted"/>